<name>A0A2T3AYE2_AMORE</name>
<reference evidence="2 3" key="1">
    <citation type="journal article" date="2018" name="New Phytol.">
        <title>Comparative genomics and transcriptomics depict ericoid mycorrhizal fungi as versatile saprotrophs and plant mutualists.</title>
        <authorList>
            <person name="Martino E."/>
            <person name="Morin E."/>
            <person name="Grelet G.A."/>
            <person name="Kuo A."/>
            <person name="Kohler A."/>
            <person name="Daghino S."/>
            <person name="Barry K.W."/>
            <person name="Cichocki N."/>
            <person name="Clum A."/>
            <person name="Dockter R.B."/>
            <person name="Hainaut M."/>
            <person name="Kuo R.C."/>
            <person name="LaButti K."/>
            <person name="Lindahl B.D."/>
            <person name="Lindquist E.A."/>
            <person name="Lipzen A."/>
            <person name="Khouja H.R."/>
            <person name="Magnuson J."/>
            <person name="Murat C."/>
            <person name="Ohm R.A."/>
            <person name="Singer S.W."/>
            <person name="Spatafora J.W."/>
            <person name="Wang M."/>
            <person name="Veneault-Fourrey C."/>
            <person name="Henrissat B."/>
            <person name="Grigoriev I.V."/>
            <person name="Martin F.M."/>
            <person name="Perotto S."/>
        </authorList>
    </citation>
    <scope>NUCLEOTIDE SEQUENCE [LARGE SCALE GENOMIC DNA]</scope>
    <source>
        <strain evidence="2 3">ATCC 22711</strain>
    </source>
</reference>
<feature type="region of interest" description="Disordered" evidence="1">
    <location>
        <begin position="46"/>
        <end position="67"/>
    </location>
</feature>
<gene>
    <name evidence="2" type="ORF">M430DRAFT_35862</name>
</gene>
<dbReference type="Proteomes" id="UP000241818">
    <property type="component" value="Unassembled WGS sequence"/>
</dbReference>
<proteinExistence type="predicted"/>
<protein>
    <submittedName>
        <fullName evidence="2">Uncharacterized protein</fullName>
    </submittedName>
</protein>
<dbReference type="AlphaFoldDB" id="A0A2T3AYE2"/>
<accession>A0A2T3AYE2</accession>
<dbReference type="EMBL" id="KZ679013">
    <property type="protein sequence ID" value="PSS15087.1"/>
    <property type="molecule type" value="Genomic_DNA"/>
</dbReference>
<dbReference type="RefSeq" id="XP_024719686.1">
    <property type="nucleotide sequence ID" value="XM_024866829.1"/>
</dbReference>
<organism evidence="2 3">
    <name type="scientific">Amorphotheca resinae ATCC 22711</name>
    <dbReference type="NCBI Taxonomy" id="857342"/>
    <lineage>
        <taxon>Eukaryota</taxon>
        <taxon>Fungi</taxon>
        <taxon>Dikarya</taxon>
        <taxon>Ascomycota</taxon>
        <taxon>Pezizomycotina</taxon>
        <taxon>Leotiomycetes</taxon>
        <taxon>Helotiales</taxon>
        <taxon>Amorphothecaceae</taxon>
        <taxon>Amorphotheca</taxon>
    </lineage>
</organism>
<evidence type="ECO:0000313" key="2">
    <source>
        <dbReference type="EMBL" id="PSS15087.1"/>
    </source>
</evidence>
<keyword evidence="3" id="KW-1185">Reference proteome</keyword>
<sequence>MLYLGIPYCWLKSRFAPLLPDPAKFQLEVSKPSILAHLNISLHHHPPSTIQVNTKTGTGERPSQHRI</sequence>
<evidence type="ECO:0000313" key="3">
    <source>
        <dbReference type="Proteomes" id="UP000241818"/>
    </source>
</evidence>
<dbReference type="GeneID" id="36574910"/>
<feature type="compositionally biased region" description="Polar residues" evidence="1">
    <location>
        <begin position="48"/>
        <end position="57"/>
    </location>
</feature>
<dbReference type="InParanoid" id="A0A2T3AYE2"/>
<evidence type="ECO:0000256" key="1">
    <source>
        <dbReference type="SAM" id="MobiDB-lite"/>
    </source>
</evidence>